<organism evidence="1">
    <name type="scientific">Bartonella schoenbuchensis</name>
    <dbReference type="NCBI Taxonomy" id="165694"/>
    <lineage>
        <taxon>Bacteria</taxon>
        <taxon>Pseudomonadati</taxon>
        <taxon>Pseudomonadota</taxon>
        <taxon>Alphaproteobacteria</taxon>
        <taxon>Hyphomicrobiales</taxon>
        <taxon>Bartonellaceae</taxon>
        <taxon>Bartonella</taxon>
    </lineage>
</organism>
<keyword evidence="1" id="KW-0969">Cilium</keyword>
<keyword evidence="1" id="KW-0282">Flagellum</keyword>
<sequence>MAINLFANQSAVALQTVQSIDNHSSRLQDQREAELQIRNTPDHAAYESISPMMKYDSATIVSVVDAIKQSKEQVEVAKTVVELTKGSLDTIEKLVISAYTKGAEDFSKIQDHIAEHVKDLSYAIEEAAISAGNIVANGGMKAKIPSSYRHEGLTVYVDSIEIGGPELNFGVLNIDGTIDMSKGILKNIFNTGTTTNFDATKVAFDTAQKDFQKLKDTLIQAKTHYATDPLLTHKVVYNDAQQAIDDNARNNEALNKAKAELKTIVDGISLVDFVKMRDVNQLSTEVRDILFESLQNNIQDSITATLTAEAKINSTIDLINIQPELVKTLVGNIDSNIRALVDINMDAQSARLSALQIQKQLSAQTLPIANQNTYHTLALSQK</sequence>
<accession>A0A024LTX3</accession>
<gene>
    <name evidence="1" type="primary">fliC_2</name>
    <name evidence="1" type="ORF">BN1046_01487</name>
</gene>
<keyword evidence="1" id="KW-0966">Cell projection</keyword>
<name>A0A024LTX3_9HYPH</name>
<protein>
    <submittedName>
        <fullName evidence="1">Flagellin</fullName>
    </submittedName>
</protein>
<evidence type="ECO:0000313" key="1">
    <source>
        <dbReference type="EMBL" id="CDP80544.1"/>
    </source>
</evidence>
<dbReference type="AlphaFoldDB" id="A0A024LTX3"/>
<dbReference type="SUPFAM" id="SSF64518">
    <property type="entry name" value="Phase 1 flagellin"/>
    <property type="match status" value="1"/>
</dbReference>
<dbReference type="EMBL" id="HG977197">
    <property type="protein sequence ID" value="CDP80544.1"/>
    <property type="molecule type" value="Genomic_DNA"/>
</dbReference>
<reference evidence="1" key="2">
    <citation type="submission" date="2014-05" db="EMBL/GenBank/DDBJ databases">
        <title>Genome sequencing of Bartonella spp. isolated from human blood.</title>
        <authorList>
            <person name="Raoult D."/>
        </authorList>
    </citation>
    <scope>NUCLEOTIDE SEQUENCE</scope>
    <source>
        <strain evidence="1">MVT06</strain>
    </source>
</reference>
<proteinExistence type="predicted"/>
<reference evidence="1" key="1">
    <citation type="submission" date="2013-11" db="EMBL/GenBank/DDBJ databases">
        <authorList>
            <person name="GENOMES U."/>
        </authorList>
    </citation>
    <scope>NUCLEOTIDE SEQUENCE</scope>
    <source>
        <strain evidence="1">MVT06</strain>
    </source>
</reference>
<dbReference type="Gene3D" id="1.20.1330.10">
    <property type="entry name" value="f41 fragment of flagellin, N-terminal domain"/>
    <property type="match status" value="1"/>
</dbReference>